<organism evidence="2 3">
    <name type="scientific">Mycolicibacterium hodleri</name>
    <dbReference type="NCBI Taxonomy" id="49897"/>
    <lineage>
        <taxon>Bacteria</taxon>
        <taxon>Bacillati</taxon>
        <taxon>Actinomycetota</taxon>
        <taxon>Actinomycetes</taxon>
        <taxon>Mycobacteriales</taxon>
        <taxon>Mycobacteriaceae</taxon>
        <taxon>Mycolicibacterium</taxon>
    </lineage>
</organism>
<dbReference type="Pfam" id="PF03861">
    <property type="entry name" value="ANTAR"/>
    <property type="match status" value="1"/>
</dbReference>
<dbReference type="SMART" id="SM01012">
    <property type="entry name" value="ANTAR"/>
    <property type="match status" value="1"/>
</dbReference>
<name>A0A502E6N3_9MYCO</name>
<sequence>MTICIVGCPRPRRQGVNLSLRIEGHTGAGHTHSEVSRRRACNEGLATTRQEDAITAGVAEVVDRRAVIEQAKGMLMAVYGIDADAAFELLRWQSQHHNVKLRLIAERITHAFPRASQQPTQSNRRTFDELLLTASARVTNAPRRGRGDHPCG</sequence>
<evidence type="ECO:0000313" key="2">
    <source>
        <dbReference type="EMBL" id="TPG33014.1"/>
    </source>
</evidence>
<dbReference type="PROSITE" id="PS50921">
    <property type="entry name" value="ANTAR"/>
    <property type="match status" value="1"/>
</dbReference>
<dbReference type="EMBL" id="RCZG01000006">
    <property type="protein sequence ID" value="TPG33014.1"/>
    <property type="molecule type" value="Genomic_DNA"/>
</dbReference>
<dbReference type="InterPro" id="IPR036388">
    <property type="entry name" value="WH-like_DNA-bd_sf"/>
</dbReference>
<proteinExistence type="predicted"/>
<dbReference type="InterPro" id="IPR011006">
    <property type="entry name" value="CheY-like_superfamily"/>
</dbReference>
<reference evidence="2 3" key="1">
    <citation type="journal article" date="2019" name="Environ. Microbiol.">
        <title>Species interactions and distinct microbial communities in high Arctic permafrost affected cryosols are associated with the CH4 and CO2 gas fluxes.</title>
        <authorList>
            <person name="Altshuler I."/>
            <person name="Hamel J."/>
            <person name="Turney S."/>
            <person name="Magnuson E."/>
            <person name="Levesque R."/>
            <person name="Greer C."/>
            <person name="Whyte L.G."/>
        </authorList>
    </citation>
    <scope>NUCLEOTIDE SEQUENCE [LARGE SCALE GENOMIC DNA]</scope>
    <source>
        <strain evidence="2 3">S5.20</strain>
    </source>
</reference>
<evidence type="ECO:0000259" key="1">
    <source>
        <dbReference type="PROSITE" id="PS50921"/>
    </source>
</evidence>
<comment type="caution">
    <text evidence="2">The sequence shown here is derived from an EMBL/GenBank/DDBJ whole genome shotgun (WGS) entry which is preliminary data.</text>
</comment>
<keyword evidence="3" id="KW-1185">Reference proteome</keyword>
<protein>
    <submittedName>
        <fullName evidence="2">ANTAR domain-containing protein</fullName>
    </submittedName>
</protein>
<dbReference type="Proteomes" id="UP000320095">
    <property type="component" value="Unassembled WGS sequence"/>
</dbReference>
<dbReference type="Gene3D" id="1.10.10.10">
    <property type="entry name" value="Winged helix-like DNA-binding domain superfamily/Winged helix DNA-binding domain"/>
    <property type="match status" value="1"/>
</dbReference>
<dbReference type="AlphaFoldDB" id="A0A502E6N3"/>
<feature type="domain" description="ANTAR" evidence="1">
    <location>
        <begin position="48"/>
        <end position="109"/>
    </location>
</feature>
<evidence type="ECO:0000313" key="3">
    <source>
        <dbReference type="Proteomes" id="UP000320095"/>
    </source>
</evidence>
<dbReference type="OrthoDB" id="4635735at2"/>
<dbReference type="GO" id="GO:0003723">
    <property type="term" value="F:RNA binding"/>
    <property type="evidence" value="ECO:0007669"/>
    <property type="project" value="InterPro"/>
</dbReference>
<accession>A0A502E6N3</accession>
<gene>
    <name evidence="2" type="ORF">EAH80_16505</name>
</gene>
<dbReference type="InterPro" id="IPR005561">
    <property type="entry name" value="ANTAR"/>
</dbReference>
<dbReference type="SUPFAM" id="SSF52172">
    <property type="entry name" value="CheY-like"/>
    <property type="match status" value="1"/>
</dbReference>